<protein>
    <submittedName>
        <fullName evidence="1">Uncharacterized protein</fullName>
    </submittedName>
</protein>
<reference evidence="1 2" key="1">
    <citation type="submission" date="2016-03" db="EMBL/GenBank/DDBJ databases">
        <title>EvidentialGene: Evidence-directed Construction of Genes on Genomes.</title>
        <authorList>
            <person name="Gilbert D.G."/>
            <person name="Choi J.-H."/>
            <person name="Mockaitis K."/>
            <person name="Colbourne J."/>
            <person name="Pfrender M."/>
        </authorList>
    </citation>
    <scope>NUCLEOTIDE SEQUENCE [LARGE SCALE GENOMIC DNA]</scope>
    <source>
        <strain evidence="1 2">Xinb3</strain>
        <tissue evidence="1">Complete organism</tissue>
    </source>
</reference>
<dbReference type="EMBL" id="LRGB01002190">
    <property type="protein sequence ID" value="KZS08784.1"/>
    <property type="molecule type" value="Genomic_DNA"/>
</dbReference>
<accession>A0A162D9K6</accession>
<organism evidence="1 2">
    <name type="scientific">Daphnia magna</name>
    <dbReference type="NCBI Taxonomy" id="35525"/>
    <lineage>
        <taxon>Eukaryota</taxon>
        <taxon>Metazoa</taxon>
        <taxon>Ecdysozoa</taxon>
        <taxon>Arthropoda</taxon>
        <taxon>Crustacea</taxon>
        <taxon>Branchiopoda</taxon>
        <taxon>Diplostraca</taxon>
        <taxon>Cladocera</taxon>
        <taxon>Anomopoda</taxon>
        <taxon>Daphniidae</taxon>
        <taxon>Daphnia</taxon>
    </lineage>
</organism>
<comment type="caution">
    <text evidence="1">The sequence shown here is derived from an EMBL/GenBank/DDBJ whole genome shotgun (WGS) entry which is preliminary data.</text>
</comment>
<sequence length="77" mass="8878">MTRISSKDQIKFKVVSIGVVGCVRLRERRLHGIRRGRRTNGYQSIKKKTGKWRQHKRGKPKSNSTLLFVFSIPNAAL</sequence>
<keyword evidence="2" id="KW-1185">Reference proteome</keyword>
<name>A0A162D9K6_9CRUS</name>
<evidence type="ECO:0000313" key="2">
    <source>
        <dbReference type="Proteomes" id="UP000076858"/>
    </source>
</evidence>
<evidence type="ECO:0000313" key="1">
    <source>
        <dbReference type="EMBL" id="KZS08784.1"/>
    </source>
</evidence>
<dbReference type="Proteomes" id="UP000076858">
    <property type="component" value="Unassembled WGS sequence"/>
</dbReference>
<proteinExistence type="predicted"/>
<gene>
    <name evidence="1" type="ORF">APZ42_027486</name>
</gene>
<dbReference type="AlphaFoldDB" id="A0A162D9K6"/>